<proteinExistence type="predicted"/>
<evidence type="ECO:0000256" key="1">
    <source>
        <dbReference type="SAM" id="MobiDB-lite"/>
    </source>
</evidence>
<name>A0A0F5IVH3_9BACT</name>
<organism evidence="4 5">
    <name type="scientific">Parabacteroides gordonii MS-1 = DSM 23371</name>
    <dbReference type="NCBI Taxonomy" id="1203610"/>
    <lineage>
        <taxon>Bacteria</taxon>
        <taxon>Pseudomonadati</taxon>
        <taxon>Bacteroidota</taxon>
        <taxon>Bacteroidia</taxon>
        <taxon>Bacteroidales</taxon>
        <taxon>Tannerellaceae</taxon>
        <taxon>Parabacteroides</taxon>
    </lineage>
</organism>
<feature type="region of interest" description="Disordered" evidence="1">
    <location>
        <begin position="159"/>
        <end position="180"/>
    </location>
</feature>
<reference evidence="4 5" key="1">
    <citation type="submission" date="2013-04" db="EMBL/GenBank/DDBJ databases">
        <title>The Genome Sequence of Parabacteroides gordonii DSM 23371.</title>
        <authorList>
            <consortium name="The Broad Institute Genomics Platform"/>
            <person name="Earl A."/>
            <person name="Ward D."/>
            <person name="Feldgarden M."/>
            <person name="Gevers D."/>
            <person name="Martens E."/>
            <person name="Sakamoto M."/>
            <person name="Benno Y."/>
            <person name="Suzuki N."/>
            <person name="Matsunaga N."/>
            <person name="Koshihara K."/>
            <person name="Seki M."/>
            <person name="Komiya H."/>
            <person name="Walker B."/>
            <person name="Young S."/>
            <person name="Zeng Q."/>
            <person name="Gargeya S."/>
            <person name="Fitzgerald M."/>
            <person name="Haas B."/>
            <person name="Abouelleil A."/>
            <person name="Allen A.W."/>
            <person name="Alvarado L."/>
            <person name="Arachchi H.M."/>
            <person name="Berlin A.M."/>
            <person name="Chapman S.B."/>
            <person name="Gainer-Dewar J."/>
            <person name="Goldberg J."/>
            <person name="Griggs A."/>
            <person name="Gujja S."/>
            <person name="Hansen M."/>
            <person name="Howarth C."/>
            <person name="Imamovic A."/>
            <person name="Ireland A."/>
            <person name="Larimer J."/>
            <person name="McCowan C."/>
            <person name="Murphy C."/>
            <person name="Pearson M."/>
            <person name="Poon T.W."/>
            <person name="Priest M."/>
            <person name="Roberts A."/>
            <person name="Saif S."/>
            <person name="Shea T."/>
            <person name="Sisk P."/>
            <person name="Sykes S."/>
            <person name="Wortman J."/>
            <person name="Nusbaum C."/>
            <person name="Birren B."/>
        </authorList>
    </citation>
    <scope>NUCLEOTIDE SEQUENCE [LARGE SCALE GENOMIC DNA]</scope>
    <source>
        <strain evidence="4 5">MS-1</strain>
    </source>
</reference>
<feature type="signal peptide" evidence="2">
    <location>
        <begin position="1"/>
        <end position="20"/>
    </location>
</feature>
<evidence type="ECO:0000313" key="5">
    <source>
        <dbReference type="Proteomes" id="UP000033035"/>
    </source>
</evidence>
<feature type="chain" id="PRO_5002488545" description="DUF3868 domain-containing protein" evidence="2">
    <location>
        <begin position="21"/>
        <end position="336"/>
    </location>
</feature>
<protein>
    <recommendedName>
        <fullName evidence="3">DUF3868 domain-containing protein</fullName>
    </recommendedName>
</protein>
<gene>
    <name evidence="4" type="ORF">HMPREF1536_04608</name>
</gene>
<evidence type="ECO:0000313" key="4">
    <source>
        <dbReference type="EMBL" id="KKB49543.1"/>
    </source>
</evidence>
<keyword evidence="2" id="KW-0732">Signal</keyword>
<dbReference type="PATRIC" id="fig|1203610.3.peg.4697"/>
<dbReference type="Proteomes" id="UP000033035">
    <property type="component" value="Unassembled WGS sequence"/>
</dbReference>
<feature type="domain" description="DUF3868" evidence="3">
    <location>
        <begin position="16"/>
        <end position="97"/>
    </location>
</feature>
<dbReference type="InterPro" id="IPR024480">
    <property type="entry name" value="DUF3868"/>
</dbReference>
<dbReference type="HOGENOM" id="CLU_786774_0_0_10"/>
<sequence>MKINPLVLLGLFFISNSLYAKDIDVEIKSQSCFVKGDSLVVSVKCIVNTHDFTSDESLTIIPMVKENRQEKELAPVLLNGKKRHRIYERNRVLNKRKGIEGEKYFLVRELSGEYPCEVVYHTSVASENWMRMPELYLKVNKLASSGEIVQETVGLKEPGRSSEVKRVTATNDVTPSPKASDVSGLKASYISPESDATDVRNQKELNFNLEEARVVAEINPQMLSLRELYMVALSYKNEPGKFYQIIETSVKIYPAHPVANLNAAAAAIEQGNWQAAGEYLRMAPHETLAYKNCKGVYELMTGNLYEGIRLLKAAKAEGSEEAGMNLAAFFENNKRH</sequence>
<evidence type="ECO:0000256" key="2">
    <source>
        <dbReference type="SAM" id="SignalP"/>
    </source>
</evidence>
<dbReference type="AlphaFoldDB" id="A0A0F5IVH3"/>
<keyword evidence="5" id="KW-1185">Reference proteome</keyword>
<accession>A0A0F5IVH3</accession>
<dbReference type="STRING" id="1203610.HMPREF1536_04608"/>
<comment type="caution">
    <text evidence="4">The sequence shown here is derived from an EMBL/GenBank/DDBJ whole genome shotgun (WGS) entry which is preliminary data.</text>
</comment>
<dbReference type="Pfam" id="PF12984">
    <property type="entry name" value="DUF3868"/>
    <property type="match status" value="1"/>
</dbReference>
<dbReference type="RefSeq" id="WP_028728157.1">
    <property type="nucleotide sequence ID" value="NZ_AUAE01000027.1"/>
</dbReference>
<dbReference type="EMBL" id="AQHW01000025">
    <property type="protein sequence ID" value="KKB49543.1"/>
    <property type="molecule type" value="Genomic_DNA"/>
</dbReference>
<evidence type="ECO:0000259" key="3">
    <source>
        <dbReference type="Pfam" id="PF12984"/>
    </source>
</evidence>